<evidence type="ECO:0000256" key="3">
    <source>
        <dbReference type="ARBA" id="ARBA00012670"/>
    </source>
</evidence>
<dbReference type="PROSITE" id="PS51175">
    <property type="entry name" value="CBM6"/>
    <property type="match status" value="1"/>
</dbReference>
<keyword evidence="6" id="KW-1133">Transmembrane helix</keyword>
<evidence type="ECO:0000313" key="9">
    <source>
        <dbReference type="Proteomes" id="UP000426246"/>
    </source>
</evidence>
<dbReference type="Proteomes" id="UP000426246">
    <property type="component" value="Chromosome"/>
</dbReference>
<dbReference type="EMBL" id="CP034235">
    <property type="protein sequence ID" value="QGQ99196.1"/>
    <property type="molecule type" value="Genomic_DNA"/>
</dbReference>
<dbReference type="AlphaFoldDB" id="A0A6B8RV83"/>
<feature type="transmembrane region" description="Helical" evidence="6">
    <location>
        <begin position="15"/>
        <end position="36"/>
    </location>
</feature>
<dbReference type="EC" id="3.2.1.55" evidence="3"/>
<name>A0A6B8RV83_9BACL</name>
<dbReference type="GO" id="GO:0046556">
    <property type="term" value="F:alpha-L-arabinofuranosidase activity"/>
    <property type="evidence" value="ECO:0007669"/>
    <property type="project" value="UniProtKB-EC"/>
</dbReference>
<evidence type="ECO:0000259" key="7">
    <source>
        <dbReference type="PROSITE" id="PS51175"/>
    </source>
</evidence>
<evidence type="ECO:0000256" key="5">
    <source>
        <dbReference type="ARBA" id="ARBA00022801"/>
    </source>
</evidence>
<dbReference type="InterPro" id="IPR010720">
    <property type="entry name" value="Alpha-L-AF_C"/>
</dbReference>
<reference evidence="9" key="1">
    <citation type="submission" date="2018-11" db="EMBL/GenBank/DDBJ databases">
        <title>Complete genome sequence of Paenibacillus sp. ML311-T8.</title>
        <authorList>
            <person name="Nam Y.-D."/>
            <person name="Kang J."/>
            <person name="Chung W.-H."/>
            <person name="Park Y.S."/>
        </authorList>
    </citation>
    <scope>NUCLEOTIDE SEQUENCE [LARGE SCALE GENOMIC DNA]</scope>
    <source>
        <strain evidence="9">ML311-T8</strain>
    </source>
</reference>
<evidence type="ECO:0000256" key="1">
    <source>
        <dbReference type="ARBA" id="ARBA00001462"/>
    </source>
</evidence>
<proteinExistence type="inferred from homology"/>
<dbReference type="PANTHER" id="PTHR31776:SF26">
    <property type="entry name" value="SECRETED ARABINOSIDASE"/>
    <property type="match status" value="1"/>
</dbReference>
<accession>A0A6B8RV83</accession>
<keyword evidence="5" id="KW-0378">Hydrolase</keyword>
<dbReference type="GO" id="GO:0046373">
    <property type="term" value="P:L-arabinose metabolic process"/>
    <property type="evidence" value="ECO:0007669"/>
    <property type="project" value="InterPro"/>
</dbReference>
<dbReference type="SUPFAM" id="SSF49785">
    <property type="entry name" value="Galactose-binding domain-like"/>
    <property type="match status" value="2"/>
</dbReference>
<dbReference type="Pfam" id="PF22848">
    <property type="entry name" value="ASD1_dom"/>
    <property type="match status" value="1"/>
</dbReference>
<comment type="similarity">
    <text evidence="2">Belongs to the glycosyl hydrolase 51 family.</text>
</comment>
<dbReference type="SUPFAM" id="SSF51445">
    <property type="entry name" value="(Trans)glycosidases"/>
    <property type="match status" value="1"/>
</dbReference>
<dbReference type="PANTHER" id="PTHR31776">
    <property type="entry name" value="ALPHA-L-ARABINOFURANOSIDASE 1"/>
    <property type="match status" value="1"/>
</dbReference>
<evidence type="ECO:0000256" key="2">
    <source>
        <dbReference type="ARBA" id="ARBA00007186"/>
    </source>
</evidence>
<dbReference type="SUPFAM" id="SSF49899">
    <property type="entry name" value="Concanavalin A-like lectins/glucanases"/>
    <property type="match status" value="1"/>
</dbReference>
<dbReference type="InterPro" id="IPR017853">
    <property type="entry name" value="GH"/>
</dbReference>
<keyword evidence="9" id="KW-1185">Reference proteome</keyword>
<gene>
    <name evidence="8" type="ORF">EHS13_32125</name>
</gene>
<dbReference type="Gene3D" id="2.60.120.200">
    <property type="match status" value="1"/>
</dbReference>
<organism evidence="8 9">
    <name type="scientific">Paenibacillus psychroresistens</name>
    <dbReference type="NCBI Taxonomy" id="1778678"/>
    <lineage>
        <taxon>Bacteria</taxon>
        <taxon>Bacillati</taxon>
        <taxon>Bacillota</taxon>
        <taxon>Bacilli</taxon>
        <taxon>Bacillales</taxon>
        <taxon>Paenibacillaceae</taxon>
        <taxon>Paenibacillus</taxon>
    </lineage>
</organism>
<protein>
    <recommendedName>
        <fullName evidence="3">non-reducing end alpha-L-arabinofuranosidase</fullName>
        <ecNumber evidence="3">3.2.1.55</ecNumber>
    </recommendedName>
</protein>
<dbReference type="GO" id="GO:0030246">
    <property type="term" value="F:carbohydrate binding"/>
    <property type="evidence" value="ECO:0007669"/>
    <property type="project" value="InterPro"/>
</dbReference>
<dbReference type="InterPro" id="IPR005084">
    <property type="entry name" value="CBM6"/>
</dbReference>
<dbReference type="Gene3D" id="3.20.20.80">
    <property type="entry name" value="Glycosidases"/>
    <property type="match status" value="1"/>
</dbReference>
<dbReference type="InterPro" id="IPR051563">
    <property type="entry name" value="Glycosyl_Hydrolase_51"/>
</dbReference>
<dbReference type="SMART" id="SM00813">
    <property type="entry name" value="Alpha-L-AF_C"/>
    <property type="match status" value="1"/>
</dbReference>
<dbReference type="InterPro" id="IPR013320">
    <property type="entry name" value="ConA-like_dom_sf"/>
</dbReference>
<dbReference type="InterPro" id="IPR003305">
    <property type="entry name" value="CenC_carb-bd"/>
</dbReference>
<sequence length="997" mass="107755">MNENGINVKTGVRKYTAIILMVSMFLSVIGVGVVGVSQHAYAATTTASVAVNANVTGNKVSQQLIGGFTEDLHNAVDGGLYAEKVFNRSFEFNSGDGGIYNHPLAGWTKVYRDGGAGTITVENASPLNLVNTHYVHLNVTATGNGVGLSNAGWYGVSVKSGTTYNYSLYAKRGANFNSSITIGIANQSGLDYGTATINAITTDWVKYTGTITANTTDANAKWVVLAKGTGDVYLDFISVFPSVTYNNRPNGVRLDMGTALEEMHLGFMRFPGGCIIHDSHYRYNWKDQVGPIEGRKEYNNSHWNMYETTDHISNGMGMFEWLQLSEDMGMVAVPVLPVGATHISGALDPNSPEMAQLTQDTLDFVEFANGSATSTWGAKRAAMGHPAPFNIEYLGLGNEEYDSTNARADITKIYNAVHTAYPALKLIVTAGDSHSLYNFSADLGAYGVDAHYYFGRGSLGWIEFINRYDRSKPQVMIGEYGSIARDGKLIDALDAAINKAVFEKNGDILNMSAFTLLRKVIDFDNANVFKTNYYHTEKMWADNLADNNVSFRQSGDSKLVVVAGKDTETGDLILKLINNSANVINSTVAINGMTNISPTANVTYLKPIIAGNKDARDSWYLNGIDYGLSTDLNEVNQGTTTTSVSGNQINYSSEAYSIAIIRVHGTISSDGDAIYETENFNDGAGITAGRTLASISELAGPSNDHWSSAELQGVNEYVQYNNVNIATAGTYTIKIGVKKGTNRGISKLAIDGINKGSLIDAYDSTLVYREVDLGTTTLSAGMHSFRFTVTGKNSASTGYGTAVDYFKLDKVSAQYVDDEFNSTTTGNPPSGWVLDTSVGTVSVQNIPDSSDKSVLISKSNTTLGNKTSMYKTFGPVSGTVSVEARVRRDSTQNWWCMPYISSSNGTGAETLAFDNGNIKVNINGTWQTVQAFTAGTWYDLKLVINTDTDKLDLYINGVQKLSQVALRFAVTDISKIEFYAADANTGSTNVDNVKIYK</sequence>
<dbReference type="KEGG" id="ppsc:EHS13_32125"/>
<dbReference type="OrthoDB" id="9758333at2"/>
<dbReference type="RefSeq" id="WP_155704305.1">
    <property type="nucleotide sequence ID" value="NZ_CP034235.1"/>
</dbReference>
<comment type="catalytic activity">
    <reaction evidence="1">
        <text>Hydrolysis of terminal non-reducing alpha-L-arabinofuranoside residues in alpha-L-arabinosides.</text>
        <dbReference type="EC" id="3.2.1.55"/>
    </reaction>
</comment>
<evidence type="ECO:0000256" key="4">
    <source>
        <dbReference type="ARBA" id="ARBA00022729"/>
    </source>
</evidence>
<keyword evidence="4" id="KW-0732">Signal</keyword>
<feature type="domain" description="CBM6" evidence="7">
    <location>
        <begin position="673"/>
        <end position="809"/>
    </location>
</feature>
<keyword evidence="6" id="KW-0472">Membrane</keyword>
<evidence type="ECO:0000313" key="8">
    <source>
        <dbReference type="EMBL" id="QGQ99196.1"/>
    </source>
</evidence>
<dbReference type="Gene3D" id="2.60.120.260">
    <property type="entry name" value="Galactose-binding domain-like"/>
    <property type="match status" value="2"/>
</dbReference>
<dbReference type="Pfam" id="PF02018">
    <property type="entry name" value="CBM_4_9"/>
    <property type="match status" value="1"/>
</dbReference>
<keyword evidence="6" id="KW-0812">Transmembrane</keyword>
<dbReference type="InterPro" id="IPR055235">
    <property type="entry name" value="ASD1_cat"/>
</dbReference>
<dbReference type="InterPro" id="IPR008979">
    <property type="entry name" value="Galactose-bd-like_sf"/>
</dbReference>
<evidence type="ECO:0000256" key="6">
    <source>
        <dbReference type="SAM" id="Phobius"/>
    </source>
</evidence>